<dbReference type="SMART" id="SM00448">
    <property type="entry name" value="REC"/>
    <property type="match status" value="1"/>
</dbReference>
<dbReference type="AlphaFoldDB" id="A0A4Q9ZA76"/>
<feature type="modified residue" description="4-aspartylphosphate" evidence="1">
    <location>
        <position position="59"/>
    </location>
</feature>
<feature type="domain" description="Response regulatory" evidence="2">
    <location>
        <begin position="4"/>
        <end position="131"/>
    </location>
</feature>
<dbReference type="OrthoDB" id="651456at2"/>
<proteinExistence type="predicted"/>
<dbReference type="Proteomes" id="UP000293300">
    <property type="component" value="Unassembled WGS sequence"/>
</dbReference>
<dbReference type="PROSITE" id="PS50110">
    <property type="entry name" value="RESPONSE_REGULATORY"/>
    <property type="match status" value="1"/>
</dbReference>
<dbReference type="InterPro" id="IPR051015">
    <property type="entry name" value="EvgA-like"/>
</dbReference>
<dbReference type="GO" id="GO:0000160">
    <property type="term" value="P:phosphorelay signal transduction system"/>
    <property type="evidence" value="ECO:0007669"/>
    <property type="project" value="InterPro"/>
</dbReference>
<dbReference type="Gene3D" id="3.40.50.2300">
    <property type="match status" value="1"/>
</dbReference>
<sequence length="218" mass="25027">MKVEVFIVDDHPPIIEGYKSILAHNPYGYIVNTQEKYNCEDAYHFITNTDKRFDLVFLDMTLPPYPEKGIFSGQDLVKVIRQYMPGTKIAILTSHTEAIVLQDIIKEQYPNGLLVKSDITSNDFLEAFDKIIRGEIVYSQTAKFFKDNLKTTIKPLDSYNRRIILLLSKGTKTKTIQETLHLSKSAIDKRKVAIKEFLGIEKGNDEDILREARKQGLI</sequence>
<dbReference type="PANTHER" id="PTHR45566">
    <property type="entry name" value="HTH-TYPE TRANSCRIPTIONAL REGULATOR YHJB-RELATED"/>
    <property type="match status" value="1"/>
</dbReference>
<evidence type="ECO:0000313" key="4">
    <source>
        <dbReference type="Proteomes" id="UP000293300"/>
    </source>
</evidence>
<dbReference type="RefSeq" id="WP_131474721.1">
    <property type="nucleotide sequence ID" value="NZ_SJPE01000001.1"/>
</dbReference>
<protein>
    <submittedName>
        <fullName evidence="3">Response regulator transcription factor</fullName>
    </submittedName>
</protein>
<dbReference type="SUPFAM" id="SSF52172">
    <property type="entry name" value="CheY-like"/>
    <property type="match status" value="1"/>
</dbReference>
<accession>A0A4Q9ZA76</accession>
<organism evidence="3 4">
    <name type="scientific">Flavobacterium silvisoli</name>
    <dbReference type="NCBI Taxonomy" id="2529433"/>
    <lineage>
        <taxon>Bacteria</taxon>
        <taxon>Pseudomonadati</taxon>
        <taxon>Bacteroidota</taxon>
        <taxon>Flavobacteriia</taxon>
        <taxon>Flavobacteriales</taxon>
        <taxon>Flavobacteriaceae</taxon>
        <taxon>Flavobacterium</taxon>
    </lineage>
</organism>
<evidence type="ECO:0000256" key="1">
    <source>
        <dbReference type="PROSITE-ProRule" id="PRU00169"/>
    </source>
</evidence>
<gene>
    <name evidence="3" type="ORF">EZL74_00990</name>
</gene>
<dbReference type="InterPro" id="IPR001789">
    <property type="entry name" value="Sig_transdc_resp-reg_receiver"/>
</dbReference>
<name>A0A4Q9ZA76_9FLAO</name>
<dbReference type="PANTHER" id="PTHR45566:SF1">
    <property type="entry name" value="HTH-TYPE TRANSCRIPTIONAL REGULATOR YHJB-RELATED"/>
    <property type="match status" value="1"/>
</dbReference>
<dbReference type="InterPro" id="IPR011006">
    <property type="entry name" value="CheY-like_superfamily"/>
</dbReference>
<comment type="caution">
    <text evidence="3">The sequence shown here is derived from an EMBL/GenBank/DDBJ whole genome shotgun (WGS) entry which is preliminary data.</text>
</comment>
<dbReference type="EMBL" id="SJPE01000001">
    <property type="protein sequence ID" value="TBX71109.1"/>
    <property type="molecule type" value="Genomic_DNA"/>
</dbReference>
<evidence type="ECO:0000259" key="2">
    <source>
        <dbReference type="PROSITE" id="PS50110"/>
    </source>
</evidence>
<reference evidence="3 4" key="1">
    <citation type="submission" date="2019-02" db="EMBL/GenBank/DDBJ databases">
        <title>Flavobacterium sp. RD-2-33 isolated from forest soil.</title>
        <authorList>
            <person name="Chaudhary D.K."/>
        </authorList>
    </citation>
    <scope>NUCLEOTIDE SEQUENCE [LARGE SCALE GENOMIC DNA]</scope>
    <source>
        <strain evidence="3 4">RD-2-33</strain>
    </source>
</reference>
<keyword evidence="1" id="KW-0597">Phosphoprotein</keyword>
<dbReference type="Pfam" id="PF00072">
    <property type="entry name" value="Response_reg"/>
    <property type="match status" value="1"/>
</dbReference>
<keyword evidence="4" id="KW-1185">Reference proteome</keyword>
<evidence type="ECO:0000313" key="3">
    <source>
        <dbReference type="EMBL" id="TBX71109.1"/>
    </source>
</evidence>